<name>A0A251TFN0_HELAN</name>
<dbReference type="Gramene" id="mRNA:HanXRQr2_Chr14g0625051">
    <property type="protein sequence ID" value="CDS:HanXRQr2_Chr14g0625051.1"/>
    <property type="gene ID" value="HanXRQr2_Chr14g0625051"/>
</dbReference>
<organism evidence="2 3">
    <name type="scientific">Helianthus annuus</name>
    <name type="common">Common sunflower</name>
    <dbReference type="NCBI Taxonomy" id="4232"/>
    <lineage>
        <taxon>Eukaryota</taxon>
        <taxon>Viridiplantae</taxon>
        <taxon>Streptophyta</taxon>
        <taxon>Embryophyta</taxon>
        <taxon>Tracheophyta</taxon>
        <taxon>Spermatophyta</taxon>
        <taxon>Magnoliopsida</taxon>
        <taxon>eudicotyledons</taxon>
        <taxon>Gunneridae</taxon>
        <taxon>Pentapetalae</taxon>
        <taxon>asterids</taxon>
        <taxon>campanulids</taxon>
        <taxon>Asterales</taxon>
        <taxon>Asteraceae</taxon>
        <taxon>Asteroideae</taxon>
        <taxon>Heliantheae alliance</taxon>
        <taxon>Heliantheae</taxon>
        <taxon>Helianthus</taxon>
    </lineage>
</organism>
<keyword evidence="3" id="KW-1185">Reference proteome</keyword>
<sequence>MHATSISSIYLSISMHIFTRSQILHSLSSITVHPLLSLSSSFCNFVLMNQVPFQAYFKCL</sequence>
<dbReference type="AlphaFoldDB" id="A0A251TFN0"/>
<proteinExistence type="predicted"/>
<dbReference type="InParanoid" id="A0A251TFN0"/>
<dbReference type="EMBL" id="MNCJ02000329">
    <property type="protein sequence ID" value="KAF5767504.1"/>
    <property type="molecule type" value="Genomic_DNA"/>
</dbReference>
<evidence type="ECO:0000313" key="2">
    <source>
        <dbReference type="EMBL" id="OTG09539.1"/>
    </source>
</evidence>
<evidence type="ECO:0000313" key="1">
    <source>
        <dbReference type="EMBL" id="KAF5767504.1"/>
    </source>
</evidence>
<gene>
    <name evidence="2" type="ORF">HannXRQ_Chr10g0277571</name>
    <name evidence="1" type="ORF">HanXRQr2_Chr14g0625051</name>
</gene>
<accession>A0A251TFN0</accession>
<reference evidence="2" key="2">
    <citation type="submission" date="2017-02" db="EMBL/GenBank/DDBJ databases">
        <title>Sunflower complete genome.</title>
        <authorList>
            <person name="Langlade N."/>
            <person name="Munos S."/>
        </authorList>
    </citation>
    <scope>NUCLEOTIDE SEQUENCE [LARGE SCALE GENOMIC DNA]</scope>
    <source>
        <tissue evidence="2">Leaves</tissue>
    </source>
</reference>
<dbReference type="EMBL" id="CM007899">
    <property type="protein sequence ID" value="OTG09539.1"/>
    <property type="molecule type" value="Genomic_DNA"/>
</dbReference>
<protein>
    <submittedName>
        <fullName evidence="2">Uncharacterized protein</fullName>
    </submittedName>
</protein>
<evidence type="ECO:0000313" key="3">
    <source>
        <dbReference type="Proteomes" id="UP000215914"/>
    </source>
</evidence>
<reference evidence="1 3" key="1">
    <citation type="journal article" date="2017" name="Nature">
        <title>The sunflower genome provides insights into oil metabolism, flowering and Asterid evolution.</title>
        <authorList>
            <person name="Badouin H."/>
            <person name="Gouzy J."/>
            <person name="Grassa C.J."/>
            <person name="Murat F."/>
            <person name="Staton S.E."/>
            <person name="Cottret L."/>
            <person name="Lelandais-Briere C."/>
            <person name="Owens G.L."/>
            <person name="Carrere S."/>
            <person name="Mayjonade B."/>
            <person name="Legrand L."/>
            <person name="Gill N."/>
            <person name="Kane N.C."/>
            <person name="Bowers J.E."/>
            <person name="Hubner S."/>
            <person name="Bellec A."/>
            <person name="Berard A."/>
            <person name="Berges H."/>
            <person name="Blanchet N."/>
            <person name="Boniface M.C."/>
            <person name="Brunel D."/>
            <person name="Catrice O."/>
            <person name="Chaidir N."/>
            <person name="Claudel C."/>
            <person name="Donnadieu C."/>
            <person name="Faraut T."/>
            <person name="Fievet G."/>
            <person name="Helmstetter N."/>
            <person name="King M."/>
            <person name="Knapp S.J."/>
            <person name="Lai Z."/>
            <person name="Le Paslier M.C."/>
            <person name="Lippi Y."/>
            <person name="Lorenzon L."/>
            <person name="Mandel J.R."/>
            <person name="Marage G."/>
            <person name="Marchand G."/>
            <person name="Marquand E."/>
            <person name="Bret-Mestries E."/>
            <person name="Morien E."/>
            <person name="Nambeesan S."/>
            <person name="Nguyen T."/>
            <person name="Pegot-Espagnet P."/>
            <person name="Pouilly N."/>
            <person name="Raftis F."/>
            <person name="Sallet E."/>
            <person name="Schiex T."/>
            <person name="Thomas J."/>
            <person name="Vandecasteele C."/>
            <person name="Vares D."/>
            <person name="Vear F."/>
            <person name="Vautrin S."/>
            <person name="Crespi M."/>
            <person name="Mangin B."/>
            <person name="Burke J.M."/>
            <person name="Salse J."/>
            <person name="Munos S."/>
            <person name="Vincourt P."/>
            <person name="Rieseberg L.H."/>
            <person name="Langlade N.B."/>
        </authorList>
    </citation>
    <scope>NUCLEOTIDE SEQUENCE [LARGE SCALE GENOMIC DNA]</scope>
    <source>
        <strain evidence="3">cv. SF193</strain>
        <tissue evidence="1">Leaves</tissue>
    </source>
</reference>
<reference evidence="1" key="3">
    <citation type="submission" date="2020-06" db="EMBL/GenBank/DDBJ databases">
        <title>Helianthus annuus Genome sequencing and assembly Release 2.</title>
        <authorList>
            <person name="Gouzy J."/>
            <person name="Langlade N."/>
            <person name="Munos S."/>
        </authorList>
    </citation>
    <scope>NUCLEOTIDE SEQUENCE</scope>
    <source>
        <tissue evidence="1">Leaves</tissue>
    </source>
</reference>
<dbReference type="Proteomes" id="UP000215914">
    <property type="component" value="Chromosome 10"/>
</dbReference>